<dbReference type="EMBL" id="BSDC01000002">
    <property type="protein sequence ID" value="GLH67669.1"/>
    <property type="molecule type" value="Genomic_DNA"/>
</dbReference>
<gene>
    <name evidence="2" type="ORF">GETHED_20330</name>
</gene>
<evidence type="ECO:0000256" key="1">
    <source>
        <dbReference type="SAM" id="MobiDB-lite"/>
    </source>
</evidence>
<reference evidence="2" key="1">
    <citation type="journal article" date="2023" name="Antonie Van Leeuwenhoek">
        <title>Mesoterricola silvestris gen. nov., sp. nov., Mesoterricola sediminis sp. nov., Geothrix oryzae sp. nov., Geothrix edaphica sp. nov., Geothrix rubra sp. nov., and Geothrix limicola sp. nov., six novel members of Acidobacteriota isolated from soils.</title>
        <authorList>
            <person name="Itoh H."/>
            <person name="Sugisawa Y."/>
            <person name="Mise K."/>
            <person name="Xu Z."/>
            <person name="Kuniyasu M."/>
            <person name="Ushijima N."/>
            <person name="Kawano K."/>
            <person name="Kobayashi E."/>
            <person name="Shiratori Y."/>
            <person name="Masuda Y."/>
            <person name="Senoo K."/>
        </authorList>
    </citation>
    <scope>NUCLEOTIDE SEQUENCE</scope>
    <source>
        <strain evidence="2">Red802</strain>
    </source>
</reference>
<evidence type="ECO:0000313" key="2">
    <source>
        <dbReference type="EMBL" id="GLH67669.1"/>
    </source>
</evidence>
<feature type="compositionally biased region" description="Polar residues" evidence="1">
    <location>
        <begin position="116"/>
        <end position="126"/>
    </location>
</feature>
<proteinExistence type="predicted"/>
<dbReference type="RefSeq" id="WP_285608931.1">
    <property type="nucleotide sequence ID" value="NZ_BSDC01000002.1"/>
</dbReference>
<organism evidence="2 3">
    <name type="scientific">Geothrix edaphica</name>
    <dbReference type="NCBI Taxonomy" id="2927976"/>
    <lineage>
        <taxon>Bacteria</taxon>
        <taxon>Pseudomonadati</taxon>
        <taxon>Acidobacteriota</taxon>
        <taxon>Holophagae</taxon>
        <taxon>Holophagales</taxon>
        <taxon>Holophagaceae</taxon>
        <taxon>Geothrix</taxon>
    </lineage>
</organism>
<sequence>MLTEAFALVLQLPPLAFNEAPPPRGFQAPRELTCRIGELGRPWSPPAPRPLWSTRVAMDPRGLRPQEPKHLVNPLADFLLLFVLAGWASSTGGTVDFRTWPERNPGLATPPVSPFSPATSWANPRL</sequence>
<protein>
    <submittedName>
        <fullName evidence="2">Uncharacterized protein</fullName>
    </submittedName>
</protein>
<evidence type="ECO:0000313" key="3">
    <source>
        <dbReference type="Proteomes" id="UP001165044"/>
    </source>
</evidence>
<name>A0ABQ5PZR2_9BACT</name>
<comment type="caution">
    <text evidence="2">The sequence shown here is derived from an EMBL/GenBank/DDBJ whole genome shotgun (WGS) entry which is preliminary data.</text>
</comment>
<feature type="region of interest" description="Disordered" evidence="1">
    <location>
        <begin position="100"/>
        <end position="126"/>
    </location>
</feature>
<accession>A0ABQ5PZR2</accession>
<keyword evidence="3" id="KW-1185">Reference proteome</keyword>
<dbReference type="Proteomes" id="UP001165044">
    <property type="component" value="Unassembled WGS sequence"/>
</dbReference>